<organism evidence="1 2">
    <name type="scientific">Rubrivivax albus</name>
    <dbReference type="NCBI Taxonomy" id="2499835"/>
    <lineage>
        <taxon>Bacteria</taxon>
        <taxon>Pseudomonadati</taxon>
        <taxon>Pseudomonadota</taxon>
        <taxon>Betaproteobacteria</taxon>
        <taxon>Burkholderiales</taxon>
        <taxon>Sphaerotilaceae</taxon>
        <taxon>Rubrivivax</taxon>
    </lineage>
</organism>
<gene>
    <name evidence="1" type="ORF">ENE75_03590</name>
</gene>
<reference evidence="1 2" key="1">
    <citation type="submission" date="2019-01" db="EMBL/GenBank/DDBJ databases">
        <authorList>
            <person name="Chen W.-M."/>
        </authorList>
    </citation>
    <scope>NUCLEOTIDE SEQUENCE [LARGE SCALE GENOMIC DNA]</scope>
    <source>
        <strain evidence="1 2">ICH-3</strain>
    </source>
</reference>
<dbReference type="RefSeq" id="WP_128195678.1">
    <property type="nucleotide sequence ID" value="NZ_SACT01000001.1"/>
</dbReference>
<protein>
    <submittedName>
        <fullName evidence="1">Uncharacterized protein</fullName>
    </submittedName>
</protein>
<keyword evidence="2" id="KW-1185">Reference proteome</keyword>
<accession>A0A3S2WXD7</accession>
<evidence type="ECO:0000313" key="1">
    <source>
        <dbReference type="EMBL" id="RVT53972.1"/>
    </source>
</evidence>
<sequence length="66" mass="7135">MTYSLPVFAVTRVPATFIWGWCTVDSGADLLVVRATGRHVAAQVGGMPVQALARQLLLELHERGSN</sequence>
<dbReference type="Proteomes" id="UP000288178">
    <property type="component" value="Unassembled WGS sequence"/>
</dbReference>
<proteinExistence type="predicted"/>
<comment type="caution">
    <text evidence="1">The sequence shown here is derived from an EMBL/GenBank/DDBJ whole genome shotgun (WGS) entry which is preliminary data.</text>
</comment>
<dbReference type="AlphaFoldDB" id="A0A3S2WXD7"/>
<name>A0A3S2WXD7_9BURK</name>
<dbReference type="EMBL" id="SACT01000001">
    <property type="protein sequence ID" value="RVT53972.1"/>
    <property type="molecule type" value="Genomic_DNA"/>
</dbReference>
<evidence type="ECO:0000313" key="2">
    <source>
        <dbReference type="Proteomes" id="UP000288178"/>
    </source>
</evidence>